<proteinExistence type="predicted"/>
<keyword evidence="2" id="KW-0812">Transmembrane</keyword>
<protein>
    <submittedName>
        <fullName evidence="3">Uncharacterized protein</fullName>
    </submittedName>
</protein>
<dbReference type="EMBL" id="JAKROA010000015">
    <property type="protein sequence ID" value="KAL5103986.1"/>
    <property type="molecule type" value="Genomic_DNA"/>
</dbReference>
<evidence type="ECO:0000256" key="1">
    <source>
        <dbReference type="SAM" id="MobiDB-lite"/>
    </source>
</evidence>
<feature type="region of interest" description="Disordered" evidence="1">
    <location>
        <begin position="85"/>
        <end position="104"/>
    </location>
</feature>
<organism evidence="3 4">
    <name type="scientific">Taenia crassiceps</name>
    <dbReference type="NCBI Taxonomy" id="6207"/>
    <lineage>
        <taxon>Eukaryota</taxon>
        <taxon>Metazoa</taxon>
        <taxon>Spiralia</taxon>
        <taxon>Lophotrochozoa</taxon>
        <taxon>Platyhelminthes</taxon>
        <taxon>Cestoda</taxon>
        <taxon>Eucestoda</taxon>
        <taxon>Cyclophyllidea</taxon>
        <taxon>Taeniidae</taxon>
        <taxon>Taenia</taxon>
    </lineage>
</organism>
<keyword evidence="4" id="KW-1185">Reference proteome</keyword>
<accession>A0ABR4Q2R5</accession>
<sequence length="104" mass="11255">MEAEMVTDFCQTNSDGAIEAMRSTLALALALALVFSHLTFLFGSPSHRELHLQNTPFTSAGCVASAAPHESTNAFLFGPQRRLSLSTPDQHSEYKTHSACIAED</sequence>
<gene>
    <name evidence="3" type="ORF">TcWFU_008583</name>
</gene>
<evidence type="ECO:0000313" key="4">
    <source>
        <dbReference type="Proteomes" id="UP001651158"/>
    </source>
</evidence>
<evidence type="ECO:0000313" key="3">
    <source>
        <dbReference type="EMBL" id="KAL5103986.1"/>
    </source>
</evidence>
<reference evidence="3 4" key="1">
    <citation type="journal article" date="2022" name="Front. Cell. Infect. Microbiol.">
        <title>The Genomes of Two Strains of Taenia crassiceps the Animal Model for the Study of Human Cysticercosis.</title>
        <authorList>
            <person name="Bobes R.J."/>
            <person name="Estrada K."/>
            <person name="Rios-Valencia D.G."/>
            <person name="Calderon-Gallegos A."/>
            <person name="de la Torre P."/>
            <person name="Carrero J.C."/>
            <person name="Sanchez-Flores A."/>
            <person name="Laclette J.P."/>
        </authorList>
    </citation>
    <scope>NUCLEOTIDE SEQUENCE [LARGE SCALE GENOMIC DNA]</scope>
    <source>
        <strain evidence="3">WFUcys</strain>
    </source>
</reference>
<feature type="transmembrane region" description="Helical" evidence="2">
    <location>
        <begin position="20"/>
        <end position="42"/>
    </location>
</feature>
<comment type="caution">
    <text evidence="3">The sequence shown here is derived from an EMBL/GenBank/DDBJ whole genome shotgun (WGS) entry which is preliminary data.</text>
</comment>
<name>A0ABR4Q2R5_9CEST</name>
<keyword evidence="2" id="KW-0472">Membrane</keyword>
<dbReference type="Proteomes" id="UP001651158">
    <property type="component" value="Unassembled WGS sequence"/>
</dbReference>
<evidence type="ECO:0000256" key="2">
    <source>
        <dbReference type="SAM" id="Phobius"/>
    </source>
</evidence>
<keyword evidence="2" id="KW-1133">Transmembrane helix</keyword>